<proteinExistence type="predicted"/>
<evidence type="ECO:0000313" key="1">
    <source>
        <dbReference type="EMBL" id="RWZ78643.1"/>
    </source>
</evidence>
<dbReference type="Gene3D" id="3.40.1190.20">
    <property type="match status" value="1"/>
</dbReference>
<protein>
    <submittedName>
        <fullName evidence="1">Uncharacterized protein</fullName>
    </submittedName>
</protein>
<accession>A0A4Q0AHQ5</accession>
<sequence>MDYDYWKRQSFDTPLFPDIEWSKPEQKSMAGKLGIIGGNSLGFAGVAEAYSTSLATGAGHIRVLLPDILKRTIPTTINDTVFAPTNPSGSLSKNAIAEMKALGEWADSILMIGDAGRSGETAVVYEQFIQAYTGQLVVTRDAIDLVKNSSELLVDRPHTVLIVSFAQLQKLFQAVYYPKVLTFSMQLTNLVEAVHKFTITYPVTLVVLHKDHLVVASHGAVTSQLWNNPMLIWRGSVAAKAAAYWLWSPNRPLEAITSSLLS</sequence>
<name>A0A4Q0AHQ5_9BACT</name>
<evidence type="ECO:0000313" key="2">
    <source>
        <dbReference type="Proteomes" id="UP000289257"/>
    </source>
</evidence>
<dbReference type="AlphaFoldDB" id="A0A4Q0AHQ5"/>
<keyword evidence="2" id="KW-1185">Reference proteome</keyword>
<organism evidence="1 2">
    <name type="scientific">Candidatus Microsaccharimonas sossegonensis</name>
    <dbReference type="NCBI Taxonomy" id="2506948"/>
    <lineage>
        <taxon>Bacteria</taxon>
        <taxon>Candidatus Saccharimonadota</taxon>
        <taxon>Candidatus Saccharimonadia</taxon>
        <taxon>Candidatus Saccharimonadales</taxon>
        <taxon>Candidatus Saccharimonadaceae</taxon>
        <taxon>Candidatus Microsaccharimonas</taxon>
    </lineage>
</organism>
<dbReference type="Proteomes" id="UP000289257">
    <property type="component" value="Unassembled WGS sequence"/>
</dbReference>
<reference evidence="1" key="1">
    <citation type="submission" date="2019-01" db="EMBL/GenBank/DDBJ databases">
        <title>Genomic signatures and co-occurrence patterns of the ultra-small Saccharimodia (Patescibacteria phylum) suggest a symbiotic lifestyle.</title>
        <authorList>
            <person name="Lemos L."/>
            <person name="Medeiros J."/>
            <person name="Andreote F."/>
            <person name="Fernandes G."/>
            <person name="Varani A."/>
            <person name="Oliveira G."/>
            <person name="Pylro V."/>
        </authorList>
    </citation>
    <scope>NUCLEOTIDE SEQUENCE [LARGE SCALE GENOMIC DNA]</scope>
    <source>
        <strain evidence="1">AMD02</strain>
    </source>
</reference>
<dbReference type="SUPFAM" id="SSF53613">
    <property type="entry name" value="Ribokinase-like"/>
    <property type="match status" value="1"/>
</dbReference>
<dbReference type="EMBL" id="SCKX01000001">
    <property type="protein sequence ID" value="RWZ78643.1"/>
    <property type="molecule type" value="Genomic_DNA"/>
</dbReference>
<dbReference type="InterPro" id="IPR029056">
    <property type="entry name" value="Ribokinase-like"/>
</dbReference>
<gene>
    <name evidence="1" type="ORF">EOT05_02740</name>
</gene>
<comment type="caution">
    <text evidence="1">The sequence shown here is derived from an EMBL/GenBank/DDBJ whole genome shotgun (WGS) entry which is preliminary data.</text>
</comment>